<reference evidence="2" key="2">
    <citation type="submission" date="2015-01" db="EMBL/GenBank/DDBJ databases">
        <title>Evolutionary Origins and Diversification of the Mycorrhizal Mutualists.</title>
        <authorList>
            <consortium name="DOE Joint Genome Institute"/>
            <consortium name="Mycorrhizal Genomics Consortium"/>
            <person name="Kohler A."/>
            <person name="Kuo A."/>
            <person name="Nagy L.G."/>
            <person name="Floudas D."/>
            <person name="Copeland A."/>
            <person name="Barry K.W."/>
            <person name="Cichocki N."/>
            <person name="Veneault-Fourrey C."/>
            <person name="LaButti K."/>
            <person name="Lindquist E.A."/>
            <person name="Lipzen A."/>
            <person name="Lundell T."/>
            <person name="Morin E."/>
            <person name="Murat C."/>
            <person name="Riley R."/>
            <person name="Ohm R."/>
            <person name="Sun H."/>
            <person name="Tunlid A."/>
            <person name="Henrissat B."/>
            <person name="Grigoriev I.V."/>
            <person name="Hibbett D.S."/>
            <person name="Martin F."/>
        </authorList>
    </citation>
    <scope>NUCLEOTIDE SEQUENCE [LARGE SCALE GENOMIC DNA]</scope>
    <source>
        <strain evidence="2">F 1598</strain>
    </source>
</reference>
<evidence type="ECO:0000313" key="2">
    <source>
        <dbReference type="Proteomes" id="UP000054166"/>
    </source>
</evidence>
<accession>A0A0C3B160</accession>
<keyword evidence="2" id="KW-1185">Reference proteome</keyword>
<dbReference type="AlphaFoldDB" id="A0A0C3B160"/>
<protein>
    <submittedName>
        <fullName evidence="1">Uncharacterized protein</fullName>
    </submittedName>
</protein>
<dbReference type="EMBL" id="KN833618">
    <property type="protein sequence ID" value="KIM70992.1"/>
    <property type="molecule type" value="Genomic_DNA"/>
</dbReference>
<name>A0A0C3B160_PILCF</name>
<sequence length="265" mass="29926">MKVYLPALEGYIPPKMMKTLRAFLEFCYIARRDVIDTQSLTELEQALDRFHQYRTIFMETGVRRLDKLAASRVDFARRGMLVGTCLSYALYVFAETNEVASNNPVDHIGNDVERNIDDDNNDGGDVPGPTVLATVELAKTLIRRDTAENLAASLDEPDLMRLIQSFLQDQLRDTLSLSNIDSSDDDDLPAFNEVISVYNSAVATFYAPSDLSGIGGMHRERIRALSSWRKEGPRYDCIFVNTDPTQNGMRGLEVARVRAFFSFKF</sequence>
<dbReference type="HOGENOM" id="CLU_006344_1_2_1"/>
<evidence type="ECO:0000313" key="1">
    <source>
        <dbReference type="EMBL" id="KIM70992.1"/>
    </source>
</evidence>
<dbReference type="STRING" id="765440.A0A0C3B160"/>
<organism evidence="1 2">
    <name type="scientific">Piloderma croceum (strain F 1598)</name>
    <dbReference type="NCBI Taxonomy" id="765440"/>
    <lineage>
        <taxon>Eukaryota</taxon>
        <taxon>Fungi</taxon>
        <taxon>Dikarya</taxon>
        <taxon>Basidiomycota</taxon>
        <taxon>Agaricomycotina</taxon>
        <taxon>Agaricomycetes</taxon>
        <taxon>Agaricomycetidae</taxon>
        <taxon>Atheliales</taxon>
        <taxon>Atheliaceae</taxon>
        <taxon>Piloderma</taxon>
    </lineage>
</organism>
<gene>
    <name evidence="1" type="ORF">PILCRDRAFT_17521</name>
</gene>
<dbReference type="InParanoid" id="A0A0C3B160"/>
<proteinExistence type="predicted"/>
<reference evidence="1 2" key="1">
    <citation type="submission" date="2014-04" db="EMBL/GenBank/DDBJ databases">
        <authorList>
            <consortium name="DOE Joint Genome Institute"/>
            <person name="Kuo A."/>
            <person name="Tarkka M."/>
            <person name="Buscot F."/>
            <person name="Kohler A."/>
            <person name="Nagy L.G."/>
            <person name="Floudas D."/>
            <person name="Copeland A."/>
            <person name="Barry K.W."/>
            <person name="Cichocki N."/>
            <person name="Veneault-Fourrey C."/>
            <person name="LaButti K."/>
            <person name="Lindquist E.A."/>
            <person name="Lipzen A."/>
            <person name="Lundell T."/>
            <person name="Morin E."/>
            <person name="Murat C."/>
            <person name="Sun H."/>
            <person name="Tunlid A."/>
            <person name="Henrissat B."/>
            <person name="Grigoriev I.V."/>
            <person name="Hibbett D.S."/>
            <person name="Martin F."/>
            <person name="Nordberg H.P."/>
            <person name="Cantor M.N."/>
            <person name="Hua S.X."/>
        </authorList>
    </citation>
    <scope>NUCLEOTIDE SEQUENCE [LARGE SCALE GENOMIC DNA]</scope>
    <source>
        <strain evidence="1 2">F 1598</strain>
    </source>
</reference>
<dbReference type="Proteomes" id="UP000054166">
    <property type="component" value="Unassembled WGS sequence"/>
</dbReference>
<dbReference type="OrthoDB" id="3187773at2759"/>